<keyword evidence="9" id="KW-0472">Membrane</keyword>
<keyword evidence="8" id="KW-1133">Transmembrane helix</keyword>
<name>A0ABZ2G7B4_9GAMM</name>
<evidence type="ECO:0000256" key="7">
    <source>
        <dbReference type="ARBA" id="ARBA00022927"/>
    </source>
</evidence>
<dbReference type="Pfam" id="PF05134">
    <property type="entry name" value="T2SSL"/>
    <property type="match status" value="1"/>
</dbReference>
<dbReference type="RefSeq" id="WP_264498272.1">
    <property type="nucleotide sequence ID" value="NZ_CP109947.1"/>
</dbReference>
<keyword evidence="5" id="KW-0997">Cell inner membrane</keyword>
<keyword evidence="3 10" id="KW-0813">Transport</keyword>
<dbReference type="InterPro" id="IPR024230">
    <property type="entry name" value="GspL_cyto_dom"/>
</dbReference>
<dbReference type="Gene3D" id="3.30.1360.100">
    <property type="entry name" value="General secretion pathway protein M, EpsM"/>
    <property type="match status" value="1"/>
</dbReference>
<accession>A0ABZ2G7B4</accession>
<dbReference type="PIRSF" id="PIRSF015761">
    <property type="entry name" value="Protein_L"/>
    <property type="match status" value="1"/>
</dbReference>
<evidence type="ECO:0000259" key="11">
    <source>
        <dbReference type="Pfam" id="PF05134"/>
    </source>
</evidence>
<evidence type="ECO:0000313" key="13">
    <source>
        <dbReference type="EMBL" id="WWO37664.1"/>
    </source>
</evidence>
<evidence type="ECO:0000256" key="4">
    <source>
        <dbReference type="ARBA" id="ARBA00022475"/>
    </source>
</evidence>
<evidence type="ECO:0000256" key="9">
    <source>
        <dbReference type="ARBA" id="ARBA00023136"/>
    </source>
</evidence>
<dbReference type="InterPro" id="IPR043129">
    <property type="entry name" value="ATPase_NBD"/>
</dbReference>
<reference evidence="13 14" key="1">
    <citation type="journal article" date="2024" name="Front. Plant Sci.">
        <title>Comprehensive phenomic and genomic studies of the species, Pectobacterium cacticida and proposal for reclassification as Alcorniella cacticida comb. nov.</title>
        <authorList>
            <person name="Jonca J."/>
            <person name="Pirhonen M."/>
            <person name="Waleron M.M."/>
            <person name="Gawor J."/>
            <person name="Mrozik A."/>
            <person name="Smoktunowicz M."/>
            <person name="Waleron K."/>
            <person name="Waleron M."/>
        </authorList>
    </citation>
    <scope>NUCLEOTIDE SEQUENCE [LARGE SCALE GENOMIC DNA]</scope>
    <source>
        <strain evidence="13 14">DPMP6</strain>
    </source>
</reference>
<organism evidence="13 14">
    <name type="scientific">Pectobacterium cacticida</name>
    <dbReference type="NCBI Taxonomy" id="69221"/>
    <lineage>
        <taxon>Bacteria</taxon>
        <taxon>Pseudomonadati</taxon>
        <taxon>Pseudomonadota</taxon>
        <taxon>Gammaproteobacteria</taxon>
        <taxon>Enterobacterales</taxon>
        <taxon>Pectobacteriaceae</taxon>
        <taxon>Pectobacterium</taxon>
    </lineage>
</organism>
<proteinExistence type="inferred from homology"/>
<evidence type="ECO:0000256" key="8">
    <source>
        <dbReference type="ARBA" id="ARBA00022989"/>
    </source>
</evidence>
<keyword evidence="7 10" id="KW-0653">Protein transport</keyword>
<keyword evidence="6" id="KW-0812">Transmembrane</keyword>
<evidence type="ECO:0000256" key="5">
    <source>
        <dbReference type="ARBA" id="ARBA00022519"/>
    </source>
</evidence>
<feature type="domain" description="GspL cytoplasmic actin-ATPase-like" evidence="11">
    <location>
        <begin position="27"/>
        <end position="263"/>
    </location>
</feature>
<dbReference type="Proteomes" id="UP001379444">
    <property type="component" value="Chromosome"/>
</dbReference>
<dbReference type="NCBIfam" id="TIGR01709">
    <property type="entry name" value="typeII_sec_gspL"/>
    <property type="match status" value="1"/>
</dbReference>
<dbReference type="EMBL" id="CP125967">
    <property type="protein sequence ID" value="WWO37664.1"/>
    <property type="molecule type" value="Genomic_DNA"/>
</dbReference>
<evidence type="ECO:0000256" key="1">
    <source>
        <dbReference type="ARBA" id="ARBA00004377"/>
    </source>
</evidence>
<dbReference type="Gene3D" id="3.30.420.370">
    <property type="match status" value="1"/>
</dbReference>
<evidence type="ECO:0000256" key="3">
    <source>
        <dbReference type="ARBA" id="ARBA00022448"/>
    </source>
</evidence>
<feature type="domain" description="GspL periplasmic" evidence="12">
    <location>
        <begin position="270"/>
        <end position="423"/>
    </location>
</feature>
<dbReference type="Gene3D" id="3.30.420.380">
    <property type="match status" value="1"/>
</dbReference>
<dbReference type="SUPFAM" id="SSF53067">
    <property type="entry name" value="Actin-like ATPase domain"/>
    <property type="match status" value="2"/>
</dbReference>
<keyword evidence="4" id="KW-1003">Cell membrane</keyword>
<dbReference type="InterPro" id="IPR007812">
    <property type="entry name" value="T2SS_protein-GspL"/>
</dbReference>
<evidence type="ECO:0000256" key="6">
    <source>
        <dbReference type="ARBA" id="ARBA00022692"/>
    </source>
</evidence>
<comment type="subcellular location">
    <subcellularLocation>
        <location evidence="1">Cell inner membrane</location>
        <topology evidence="1">Single-pass membrane protein</topology>
    </subcellularLocation>
</comment>
<evidence type="ECO:0000313" key="14">
    <source>
        <dbReference type="Proteomes" id="UP001379444"/>
    </source>
</evidence>
<evidence type="ECO:0000256" key="10">
    <source>
        <dbReference type="PIRNR" id="PIRNR015761"/>
    </source>
</evidence>
<dbReference type="CDD" id="cd24017">
    <property type="entry name" value="ASKHA_T2SSL_N"/>
    <property type="match status" value="1"/>
</dbReference>
<comment type="similarity">
    <text evidence="2 10">Belongs to the GSP L family.</text>
</comment>
<evidence type="ECO:0000256" key="2">
    <source>
        <dbReference type="ARBA" id="ARBA00005318"/>
    </source>
</evidence>
<dbReference type="Pfam" id="PF12693">
    <property type="entry name" value="GspL_C"/>
    <property type="match status" value="1"/>
</dbReference>
<protein>
    <recommendedName>
        <fullName evidence="10">Type II secretion system protein L</fullName>
        <shortName evidence="10">T2SS protein L</shortName>
    </recommendedName>
</protein>
<dbReference type="InterPro" id="IPR025691">
    <property type="entry name" value="GspL_pp_dom"/>
</dbReference>
<keyword evidence="14" id="KW-1185">Reference proteome</keyword>
<comment type="function">
    <text evidence="10">Inner membrane component of the type II secretion system required for the energy-dependent secretion of extracellular factors such as proteases and toxins from the periplasm.</text>
</comment>
<evidence type="ECO:0000259" key="12">
    <source>
        <dbReference type="Pfam" id="PF12693"/>
    </source>
</evidence>
<gene>
    <name evidence="13" type="primary">gspL</name>
    <name evidence="13" type="ORF">QNA12_14045</name>
</gene>
<sequence length="426" mass="48139">MKIAGRGKRKAATSPLNRETGADRPCLIVRLPVELQGDIEWQLRSSDGETVQHQGRGNIEQVSAALTAYASVAFTRVLVPATDVTLYDLTLPRQAKRQLAQVVPFMLEDRLATDIDKLHFAVLEIHGDDAIIAVVEKNRMQHWLTQCNALGHRIDALIPDACVLPVHQDGWSALQHDDMWLFRQPTGHVMAAESSWCGDLLKAFMPLPTLYSYSATSVCGEMAQYEWQAEGEWKVQNETDLFTLAAQARLPASVDLRQGEYAPEKAWQNTLLPWRGVGIAFACYLLLVMGNAIWTHYQLYQQAEHWRQESIRVYQHIFPSETQVVNPRAQMQQHLQRIAAKPSGKGLLEQLNPLQQLITQNSAINIQSLSYDGAAGELRLELLGASYQALEQFQQQATRYYQVQTGEMRQENDQVEGRLTLRSNHE</sequence>